<dbReference type="Proteomes" id="UP000676336">
    <property type="component" value="Unassembled WGS sequence"/>
</dbReference>
<gene>
    <name evidence="11" type="ORF">BYL167_LOCUS16564</name>
    <name evidence="7" type="ORF">CJN711_LOCUS38461</name>
    <name evidence="10" type="ORF">GIL414_LOCUS12382</name>
    <name evidence="6" type="ORF">KQP761_LOCUS23565</name>
    <name evidence="8" type="ORF">MBJ925_LOCUS15407</name>
    <name evidence="9" type="ORF">SMN809_LOCUS2935</name>
</gene>
<dbReference type="Proteomes" id="UP000681967">
    <property type="component" value="Unassembled WGS sequence"/>
</dbReference>
<dbReference type="GO" id="GO:0016579">
    <property type="term" value="P:protein deubiquitination"/>
    <property type="evidence" value="ECO:0007669"/>
    <property type="project" value="TreeGrafter"/>
</dbReference>
<feature type="region of interest" description="Disordered" evidence="4">
    <location>
        <begin position="380"/>
        <end position="400"/>
    </location>
</feature>
<evidence type="ECO:0000259" key="5">
    <source>
        <dbReference type="PROSITE" id="PS51858"/>
    </source>
</evidence>
<evidence type="ECO:0000256" key="1">
    <source>
        <dbReference type="ARBA" id="ARBA00008140"/>
    </source>
</evidence>
<dbReference type="InterPro" id="IPR008580">
    <property type="entry name" value="PPPDE_dom"/>
</dbReference>
<dbReference type="PANTHER" id="PTHR12378">
    <property type="entry name" value="DESUMOYLATING ISOPEPTIDASE"/>
    <property type="match status" value="1"/>
</dbReference>
<dbReference type="EMBL" id="CAJNRE010007240">
    <property type="protein sequence ID" value="CAF2063669.1"/>
    <property type="molecule type" value="Genomic_DNA"/>
</dbReference>
<evidence type="ECO:0000313" key="6">
    <source>
        <dbReference type="EMBL" id="CAF1612793.1"/>
    </source>
</evidence>
<evidence type="ECO:0000313" key="9">
    <source>
        <dbReference type="EMBL" id="CAF3832243.1"/>
    </source>
</evidence>
<feature type="domain" description="PPPDE" evidence="5">
    <location>
        <begin position="37"/>
        <end position="192"/>
    </location>
</feature>
<dbReference type="PANTHER" id="PTHR12378:SF80">
    <property type="entry name" value="IP06716P-RELATED"/>
    <property type="match status" value="1"/>
</dbReference>
<protein>
    <recommendedName>
        <fullName evidence="5">PPPDE domain-containing protein</fullName>
    </recommendedName>
</protein>
<sequence>MNIANYVNNNKTAEQTNAAINKTISSPSSLHQGTHIAAVYLNLYDLGGCINACVHSIGLSYYHCAVQTHSAEYGYMGHPFKFTGLYKTSKHDSRFHVYRLRDSIEIGWTWFSEKEIDQIVHVLKPFYLGLDYHTINKNSIHFAKYLLEQLANDPQLKHFEPIKITNFPSYINRSRRLTHILKFLKIFDRESDIAEINILYFLYMNYEGNMKQICQILQCDTIDKLKRYVKLIEQGIQEKKLPIFSALTKLNLKTTQDYLNIIDRRNYDVATPINEQVTLTDIFHQFDSITLRGRTSIDRYLNIQRTKEFTQQSQNENVLIDRRSTSFNHQRELDSSHIVEIPQLTNRNGLEIFSKGIDSIKQNQPMQKSYTTFPPIHRTSLSHSKSQNQVRTPSTSPSESHISETIMKSNENVNPLSTHVTNIIPTCPVLFDPVFRLENLHKSSIVPIATIRSLQEKPSRNLPLNELHLTTNDDYNMFSLNTRRQRKTFYPIHKRKLPRDLELNNNLYIITNQNSVFYNYTNNSKSTISSFSQC</sequence>
<dbReference type="SMART" id="SM01179">
    <property type="entry name" value="DUF862"/>
    <property type="match status" value="1"/>
</dbReference>
<evidence type="ECO:0000256" key="2">
    <source>
        <dbReference type="ARBA" id="ARBA00022670"/>
    </source>
</evidence>
<keyword evidence="2" id="KW-0645">Protease</keyword>
<comment type="similarity">
    <text evidence="1">Belongs to the DeSI family.</text>
</comment>
<evidence type="ECO:0000256" key="4">
    <source>
        <dbReference type="SAM" id="MobiDB-lite"/>
    </source>
</evidence>
<evidence type="ECO:0000313" key="8">
    <source>
        <dbReference type="EMBL" id="CAF2063669.1"/>
    </source>
</evidence>
<dbReference type="GO" id="GO:0006508">
    <property type="term" value="P:proteolysis"/>
    <property type="evidence" value="ECO:0007669"/>
    <property type="project" value="UniProtKB-KW"/>
</dbReference>
<name>A0A816QS61_9BILA</name>
<dbReference type="EMBL" id="CAJNOW010012698">
    <property type="protein sequence ID" value="CAF1612793.1"/>
    <property type="molecule type" value="Genomic_DNA"/>
</dbReference>
<dbReference type="Proteomes" id="UP000663834">
    <property type="component" value="Unassembled WGS sequence"/>
</dbReference>
<dbReference type="AlphaFoldDB" id="A0A816QS61"/>
<dbReference type="OrthoDB" id="412286at2759"/>
<dbReference type="EMBL" id="CAJOBH010006356">
    <property type="protein sequence ID" value="CAF4053673.1"/>
    <property type="molecule type" value="Genomic_DNA"/>
</dbReference>
<evidence type="ECO:0000313" key="11">
    <source>
        <dbReference type="EMBL" id="CAF4053673.1"/>
    </source>
</evidence>
<dbReference type="InterPro" id="IPR042266">
    <property type="entry name" value="PPPDE_sf"/>
</dbReference>
<comment type="caution">
    <text evidence="8">The sequence shown here is derived from an EMBL/GenBank/DDBJ whole genome shotgun (WGS) entry which is preliminary data.</text>
</comment>
<organism evidence="8 12">
    <name type="scientific">Rotaria magnacalcarata</name>
    <dbReference type="NCBI Taxonomy" id="392030"/>
    <lineage>
        <taxon>Eukaryota</taxon>
        <taxon>Metazoa</taxon>
        <taxon>Spiralia</taxon>
        <taxon>Gnathifera</taxon>
        <taxon>Rotifera</taxon>
        <taxon>Eurotatoria</taxon>
        <taxon>Bdelloidea</taxon>
        <taxon>Philodinida</taxon>
        <taxon>Philodinidae</taxon>
        <taxon>Rotaria</taxon>
    </lineage>
</organism>
<dbReference type="Proteomes" id="UP000681720">
    <property type="component" value="Unassembled WGS sequence"/>
</dbReference>
<dbReference type="PROSITE" id="PS51858">
    <property type="entry name" value="PPPDE"/>
    <property type="match status" value="1"/>
</dbReference>
<dbReference type="GO" id="GO:0101005">
    <property type="term" value="F:deubiquitinase activity"/>
    <property type="evidence" value="ECO:0007669"/>
    <property type="project" value="TreeGrafter"/>
</dbReference>
<evidence type="ECO:0000313" key="12">
    <source>
        <dbReference type="Proteomes" id="UP000663824"/>
    </source>
</evidence>
<dbReference type="EMBL" id="CAJOBI010000575">
    <property type="protein sequence ID" value="CAF3832243.1"/>
    <property type="molecule type" value="Genomic_DNA"/>
</dbReference>
<evidence type="ECO:0000256" key="3">
    <source>
        <dbReference type="ARBA" id="ARBA00022801"/>
    </source>
</evidence>
<proteinExistence type="inferred from homology"/>
<accession>A0A816QS61</accession>
<dbReference type="EMBL" id="CAJOBJ010004821">
    <property type="protein sequence ID" value="CAF4012346.1"/>
    <property type="molecule type" value="Genomic_DNA"/>
</dbReference>
<dbReference type="EMBL" id="CAJNOV010018820">
    <property type="protein sequence ID" value="CAF1624478.1"/>
    <property type="molecule type" value="Genomic_DNA"/>
</dbReference>
<dbReference type="Proteomes" id="UP000663855">
    <property type="component" value="Unassembled WGS sequence"/>
</dbReference>
<reference evidence="8" key="1">
    <citation type="submission" date="2021-02" db="EMBL/GenBank/DDBJ databases">
        <authorList>
            <person name="Nowell W R."/>
        </authorList>
    </citation>
    <scope>NUCLEOTIDE SEQUENCE</scope>
</reference>
<evidence type="ECO:0000313" key="10">
    <source>
        <dbReference type="EMBL" id="CAF4012346.1"/>
    </source>
</evidence>
<keyword evidence="3" id="KW-0378">Hydrolase</keyword>
<evidence type="ECO:0000313" key="7">
    <source>
        <dbReference type="EMBL" id="CAF1624478.1"/>
    </source>
</evidence>
<dbReference type="Gene3D" id="3.90.1720.30">
    <property type="entry name" value="PPPDE domains"/>
    <property type="match status" value="1"/>
</dbReference>
<dbReference type="Proteomes" id="UP000663824">
    <property type="component" value="Unassembled WGS sequence"/>
</dbReference>
<dbReference type="Pfam" id="PF05903">
    <property type="entry name" value="Peptidase_C97"/>
    <property type="match status" value="1"/>
</dbReference>